<dbReference type="InterPro" id="IPR051788">
    <property type="entry name" value="MFS_Transporter"/>
</dbReference>
<accession>A0ABW4WZ58</accession>
<dbReference type="PROSITE" id="PS50850">
    <property type="entry name" value="MFS"/>
    <property type="match status" value="1"/>
</dbReference>
<gene>
    <name evidence="7" type="ORF">ACFSKU_14075</name>
</gene>
<evidence type="ECO:0000256" key="3">
    <source>
        <dbReference type="ARBA" id="ARBA00022989"/>
    </source>
</evidence>
<proteinExistence type="predicted"/>
<feature type="transmembrane region" description="Helical" evidence="5">
    <location>
        <begin position="245"/>
        <end position="264"/>
    </location>
</feature>
<evidence type="ECO:0000313" key="8">
    <source>
        <dbReference type="Proteomes" id="UP001597369"/>
    </source>
</evidence>
<keyword evidence="4 5" id="KW-0472">Membrane</keyword>
<feature type="transmembrane region" description="Helical" evidence="5">
    <location>
        <begin position="210"/>
        <end position="233"/>
    </location>
</feature>
<dbReference type="Gene3D" id="1.20.1250.20">
    <property type="entry name" value="MFS general substrate transporter like domains"/>
    <property type="match status" value="2"/>
</dbReference>
<reference evidence="8" key="1">
    <citation type="journal article" date="2019" name="Int. J. Syst. Evol. Microbiol.">
        <title>The Global Catalogue of Microorganisms (GCM) 10K type strain sequencing project: providing services to taxonomists for standard genome sequencing and annotation.</title>
        <authorList>
            <consortium name="The Broad Institute Genomics Platform"/>
            <consortium name="The Broad Institute Genome Sequencing Center for Infectious Disease"/>
            <person name="Wu L."/>
            <person name="Ma J."/>
        </authorList>
    </citation>
    <scope>NUCLEOTIDE SEQUENCE [LARGE SCALE GENOMIC DNA]</scope>
    <source>
        <strain evidence="8">JCM 16545</strain>
    </source>
</reference>
<feature type="transmembrane region" description="Helical" evidence="5">
    <location>
        <begin position="144"/>
        <end position="162"/>
    </location>
</feature>
<keyword evidence="8" id="KW-1185">Reference proteome</keyword>
<evidence type="ECO:0000313" key="7">
    <source>
        <dbReference type="EMBL" id="MFD2068019.1"/>
    </source>
</evidence>
<sequence>MLTRALDTNIPKGVHRLAVGSFFFLQGLSFASWGSRIPTVQQKLGLSEAELGGVLFSLPVGLMVSLPIAGWLIAKVGSRKVVISALLVYAVTLVTIGFSQNTLQLMACLFVFGLAGNMVNISVNTQAVGVETLYSKSIMASFHGLWSLAGFIGAAIGTMMIGNEVMPSQHFLLIMGITIVGVLIGSRYVLREDISTGEDTPIFAKPDKSLLLLGLVAFCAMICEGAMFDWSGVYFKNVLQVDKSLIGAGYTAFMFTMASGRFVADWFTSRFGLKSILQLSGVLIAVGLLISVVFPHLFTAITGFLLVGAGVSSVVPLIYSAAGKSKVMSPGSALAAVSSISFLGFLLGPPVIGLVAGATSLRVSFTIIAFMGFCITILASKSKSLES</sequence>
<feature type="transmembrane region" description="Helical" evidence="5">
    <location>
        <begin position="333"/>
        <end position="355"/>
    </location>
</feature>
<dbReference type="EMBL" id="JBHUHV010000039">
    <property type="protein sequence ID" value="MFD2068019.1"/>
    <property type="molecule type" value="Genomic_DNA"/>
</dbReference>
<evidence type="ECO:0000256" key="2">
    <source>
        <dbReference type="ARBA" id="ARBA00022692"/>
    </source>
</evidence>
<feature type="transmembrane region" description="Helical" evidence="5">
    <location>
        <begin position="81"/>
        <end position="98"/>
    </location>
</feature>
<dbReference type="CDD" id="cd17393">
    <property type="entry name" value="MFS_MosC_like"/>
    <property type="match status" value="1"/>
</dbReference>
<evidence type="ECO:0000259" key="6">
    <source>
        <dbReference type="PROSITE" id="PS50850"/>
    </source>
</evidence>
<evidence type="ECO:0000256" key="1">
    <source>
        <dbReference type="ARBA" id="ARBA00004141"/>
    </source>
</evidence>
<feature type="transmembrane region" description="Helical" evidence="5">
    <location>
        <begin position="168"/>
        <end position="190"/>
    </location>
</feature>
<dbReference type="RefSeq" id="WP_229958325.1">
    <property type="nucleotide sequence ID" value="NZ_JAJJWI010000003.1"/>
</dbReference>
<evidence type="ECO:0000256" key="5">
    <source>
        <dbReference type="SAM" id="Phobius"/>
    </source>
</evidence>
<feature type="transmembrane region" description="Helical" evidence="5">
    <location>
        <begin position="276"/>
        <end position="294"/>
    </location>
</feature>
<feature type="transmembrane region" description="Helical" evidence="5">
    <location>
        <begin position="361"/>
        <end position="379"/>
    </location>
</feature>
<dbReference type="SUPFAM" id="SSF103473">
    <property type="entry name" value="MFS general substrate transporter"/>
    <property type="match status" value="1"/>
</dbReference>
<comment type="caution">
    <text evidence="7">The sequence shown here is derived from an EMBL/GenBank/DDBJ whole genome shotgun (WGS) entry which is preliminary data.</text>
</comment>
<feature type="transmembrane region" description="Helical" evidence="5">
    <location>
        <begin position="300"/>
        <end position="321"/>
    </location>
</feature>
<dbReference type="InterPro" id="IPR011701">
    <property type="entry name" value="MFS"/>
</dbReference>
<comment type="subcellular location">
    <subcellularLocation>
        <location evidence="1">Membrane</location>
        <topology evidence="1">Multi-pass membrane protein</topology>
    </subcellularLocation>
</comment>
<name>A0ABW4WZ58_9BACT</name>
<protein>
    <submittedName>
        <fullName evidence="7">MFS transporter</fullName>
    </submittedName>
</protein>
<dbReference type="InterPro" id="IPR020846">
    <property type="entry name" value="MFS_dom"/>
</dbReference>
<keyword evidence="3 5" id="KW-1133">Transmembrane helix</keyword>
<organism evidence="7 8">
    <name type="scientific">Pontibacter silvestris</name>
    <dbReference type="NCBI Taxonomy" id="2305183"/>
    <lineage>
        <taxon>Bacteria</taxon>
        <taxon>Pseudomonadati</taxon>
        <taxon>Bacteroidota</taxon>
        <taxon>Cytophagia</taxon>
        <taxon>Cytophagales</taxon>
        <taxon>Hymenobacteraceae</taxon>
        <taxon>Pontibacter</taxon>
    </lineage>
</organism>
<dbReference type="Pfam" id="PF07690">
    <property type="entry name" value="MFS_1"/>
    <property type="match status" value="1"/>
</dbReference>
<feature type="domain" description="Major facilitator superfamily (MFS) profile" evidence="6">
    <location>
        <begin position="15"/>
        <end position="384"/>
    </location>
</feature>
<feature type="transmembrane region" description="Helical" evidence="5">
    <location>
        <begin position="54"/>
        <end position="74"/>
    </location>
</feature>
<keyword evidence="2 5" id="KW-0812">Transmembrane</keyword>
<dbReference type="PANTHER" id="PTHR23514:SF13">
    <property type="entry name" value="INNER MEMBRANE PROTEIN YBJJ"/>
    <property type="match status" value="1"/>
</dbReference>
<evidence type="ECO:0000256" key="4">
    <source>
        <dbReference type="ARBA" id="ARBA00023136"/>
    </source>
</evidence>
<dbReference type="PANTHER" id="PTHR23514">
    <property type="entry name" value="BYPASS OF STOP CODON PROTEIN 6"/>
    <property type="match status" value="1"/>
</dbReference>
<feature type="transmembrane region" description="Helical" evidence="5">
    <location>
        <begin position="104"/>
        <end position="123"/>
    </location>
</feature>
<dbReference type="InterPro" id="IPR036259">
    <property type="entry name" value="MFS_trans_sf"/>
</dbReference>
<feature type="transmembrane region" description="Helical" evidence="5">
    <location>
        <begin position="14"/>
        <end position="34"/>
    </location>
</feature>
<dbReference type="Proteomes" id="UP001597369">
    <property type="component" value="Unassembled WGS sequence"/>
</dbReference>